<dbReference type="Proteomes" id="UP000501830">
    <property type="component" value="Chromosome"/>
</dbReference>
<reference evidence="1 2" key="1">
    <citation type="journal article" date="2017" name="Int. J. Syst. Evol. Microbiol.">
        <title>Jeotgalibaca porci sp. nov. and Jeotgalibaca arthritidis sp. nov., isolated from pigs, and emended description of the genus Jeotgalibaca.</title>
        <authorList>
            <person name="Zamora L."/>
            <person name="Perez-Sancho M."/>
            <person name="Dominguez L."/>
            <person name="Fernandez-Garayzabal J.F."/>
            <person name="Vela A.I."/>
        </authorList>
    </citation>
    <scope>NUCLEOTIDE SEQUENCE [LARGE SCALE GENOMIC DNA]</scope>
    <source>
        <strain evidence="1 2">CCUG 69148</strain>
    </source>
</reference>
<name>A0A6G7WI55_9LACT</name>
<dbReference type="GeneID" id="94553144"/>
<accession>A0A6G7WI55</accession>
<dbReference type="RefSeq" id="WP_166062960.1">
    <property type="nucleotide sequence ID" value="NZ_CP049889.1"/>
</dbReference>
<sequence>MYLIMKQNGFTERPSYYVFGSQGEKLYRVVHEPLQYGRYITIYDGKTEVEIAVLKDVVSRVFEVEMGLFVADEKYLGVKELRIGYLVSVPLVVVGRDWYIEDDGKIVDAEGRNLFQVQYKNGETHFLVDNDLLEPIEILAVGLAKKLLEEQMIK</sequence>
<protein>
    <submittedName>
        <fullName evidence="1">Uncharacterized protein</fullName>
    </submittedName>
</protein>
<dbReference type="KEGG" id="jpo:G7058_07600"/>
<proteinExistence type="predicted"/>
<gene>
    <name evidence="1" type="ORF">G7058_07600</name>
</gene>
<organism evidence="1 2">
    <name type="scientific">Jeotgalibaca porci</name>
    <dbReference type="NCBI Taxonomy" id="1868793"/>
    <lineage>
        <taxon>Bacteria</taxon>
        <taxon>Bacillati</taxon>
        <taxon>Bacillota</taxon>
        <taxon>Bacilli</taxon>
        <taxon>Lactobacillales</taxon>
        <taxon>Carnobacteriaceae</taxon>
        <taxon>Jeotgalibaca</taxon>
    </lineage>
</organism>
<dbReference type="EMBL" id="CP049889">
    <property type="protein sequence ID" value="QIK51899.1"/>
    <property type="molecule type" value="Genomic_DNA"/>
</dbReference>
<keyword evidence="2" id="KW-1185">Reference proteome</keyword>
<evidence type="ECO:0000313" key="2">
    <source>
        <dbReference type="Proteomes" id="UP000501830"/>
    </source>
</evidence>
<dbReference type="AlphaFoldDB" id="A0A6G7WI55"/>
<evidence type="ECO:0000313" key="1">
    <source>
        <dbReference type="EMBL" id="QIK51899.1"/>
    </source>
</evidence>